<comment type="caution">
    <text evidence="1">The sequence shown here is derived from an EMBL/GenBank/DDBJ whole genome shotgun (WGS) entry which is preliminary data.</text>
</comment>
<evidence type="ECO:0000313" key="1">
    <source>
        <dbReference type="EMBL" id="RNA23591.1"/>
    </source>
</evidence>
<organism evidence="1 2">
    <name type="scientific">Brachionus plicatilis</name>
    <name type="common">Marine rotifer</name>
    <name type="synonym">Brachionus muelleri</name>
    <dbReference type="NCBI Taxonomy" id="10195"/>
    <lineage>
        <taxon>Eukaryota</taxon>
        <taxon>Metazoa</taxon>
        <taxon>Spiralia</taxon>
        <taxon>Gnathifera</taxon>
        <taxon>Rotifera</taxon>
        <taxon>Eurotatoria</taxon>
        <taxon>Monogononta</taxon>
        <taxon>Pseudotrocha</taxon>
        <taxon>Ploima</taxon>
        <taxon>Brachionidae</taxon>
        <taxon>Brachionus</taxon>
    </lineage>
</organism>
<dbReference type="Proteomes" id="UP000276133">
    <property type="component" value="Unassembled WGS sequence"/>
</dbReference>
<evidence type="ECO:0000313" key="2">
    <source>
        <dbReference type="Proteomes" id="UP000276133"/>
    </source>
</evidence>
<sequence>MIANNDLLYCNVEEQIMHEHERNLLKFCSLFTNQLKILASIENSFQTIYDFIRVSDRIILASNKWALVKVGNNIKEFKLNNILNLIISISRV</sequence>
<dbReference type="OrthoDB" id="10414333at2759"/>
<reference evidence="1 2" key="1">
    <citation type="journal article" date="2018" name="Sci. Rep.">
        <title>Genomic signatures of local adaptation to the degree of environmental predictability in rotifers.</title>
        <authorList>
            <person name="Franch-Gras L."/>
            <person name="Hahn C."/>
            <person name="Garcia-Roger E.M."/>
            <person name="Carmona M.J."/>
            <person name="Serra M."/>
            <person name="Gomez A."/>
        </authorList>
    </citation>
    <scope>NUCLEOTIDE SEQUENCE [LARGE SCALE GENOMIC DNA]</scope>
    <source>
        <strain evidence="1">HYR1</strain>
    </source>
</reference>
<protein>
    <submittedName>
        <fullName evidence="1">Uncharacterized protein</fullName>
    </submittedName>
</protein>
<keyword evidence="2" id="KW-1185">Reference proteome</keyword>
<accession>A0A3M7RJ69</accession>
<dbReference type="AlphaFoldDB" id="A0A3M7RJ69"/>
<gene>
    <name evidence="1" type="ORF">BpHYR1_040499</name>
</gene>
<dbReference type="EMBL" id="REGN01003255">
    <property type="protein sequence ID" value="RNA23591.1"/>
    <property type="molecule type" value="Genomic_DNA"/>
</dbReference>
<name>A0A3M7RJ69_BRAPC</name>
<proteinExistence type="predicted"/>